<proteinExistence type="predicted"/>
<dbReference type="KEGG" id="sgu:SGLAU_00740"/>
<dbReference type="HOGENOM" id="CLU_731219_0_0_11"/>
<dbReference type="RefSeq" id="WP_043497397.1">
    <property type="nucleotide sequence ID" value="NZ_CP009438.1"/>
</dbReference>
<dbReference type="Proteomes" id="UP000029482">
    <property type="component" value="Chromosome"/>
</dbReference>
<dbReference type="EMBL" id="CP009438">
    <property type="protein sequence ID" value="AIR96176.1"/>
    <property type="molecule type" value="Genomic_DNA"/>
</dbReference>
<evidence type="ECO:0000313" key="2">
    <source>
        <dbReference type="EMBL" id="AIR96176.1"/>
    </source>
</evidence>
<dbReference type="Pfam" id="PF14028">
    <property type="entry name" value="Lant_dehydr_C"/>
    <property type="match status" value="1"/>
</dbReference>
<name>A0A089X325_STRGA</name>
<protein>
    <submittedName>
        <fullName evidence="2">Putative thiopeptide-lantipeptide biosynthesis related protein</fullName>
    </submittedName>
</protein>
<reference evidence="2" key="1">
    <citation type="submission" date="2014-09" db="EMBL/GenBank/DDBJ databases">
        <title>Complete genome sequence of the Actinobacterium Streptomyces glaucescens GLA.O (=DSM 40922) consisting of a linear chromosome and one linear plasmid.</title>
        <authorList>
            <person name="Ortseifen V."/>
            <person name="Albersmeier A."/>
            <person name="Winkler A."/>
            <person name="Puhler A."/>
            <person name="Kalinowski J."/>
            <person name="Ruckert C."/>
        </authorList>
    </citation>
    <scope>NUCLEOTIDE SEQUENCE [LARGE SCALE GENOMIC DNA]</scope>
    <source>
        <strain evidence="2">GLA.O</strain>
    </source>
</reference>
<evidence type="ECO:0000313" key="3">
    <source>
        <dbReference type="Proteomes" id="UP000029482"/>
    </source>
</evidence>
<dbReference type="eggNOG" id="ENOG502ZBZ1">
    <property type="taxonomic scope" value="Bacteria"/>
</dbReference>
<evidence type="ECO:0000259" key="1">
    <source>
        <dbReference type="Pfam" id="PF14028"/>
    </source>
</evidence>
<feature type="domain" description="Thiopeptide-type bacteriocin biosynthesis" evidence="1">
    <location>
        <begin position="20"/>
        <end position="95"/>
    </location>
</feature>
<accession>A0A089X325</accession>
<dbReference type="InterPro" id="IPR023809">
    <property type="entry name" value="Thiopep_bacteriocin_synth_dom"/>
</dbReference>
<dbReference type="OrthoDB" id="70280at2"/>
<gene>
    <name evidence="2" type="ORF">SGLAU_00740</name>
</gene>
<organism evidence="2 3">
    <name type="scientific">Streptomyces glaucescens</name>
    <dbReference type="NCBI Taxonomy" id="1907"/>
    <lineage>
        <taxon>Bacteria</taxon>
        <taxon>Bacillati</taxon>
        <taxon>Actinomycetota</taxon>
        <taxon>Actinomycetes</taxon>
        <taxon>Kitasatosporales</taxon>
        <taxon>Streptomycetaceae</taxon>
        <taxon>Streptomyces</taxon>
    </lineage>
</organism>
<sequence>MTSTPFPADRGADEVLDVVAYYHQPVKARLLREAVLPLTAECRDRGLAAHVERHWLHGPHVRLRLRGAPARLGPAAEHAARALRDWVGAHPSRRDLTDAELLAQAARNGRAELVAPPYDPIVPDNTVRLEAVDLTPLRRLLGDDGAALRDDLLGCGLEALRAGAGFLGEHGDGPQARVQLAVTALAAHAAAHPGGLAGGHWSYVSHLEDFLVHDDPQGRLREGFERRWESAGATVTALVGRIARGAARRWERDWAHWSAAAWRLAQDRHDAGADLHGDPLRYGERAAATGDAETMQRWSRDLRTRYSEFHRLLRRSDPEGTMWSRPDYLVYRACTNALYRLLAICDVTPLERYLAAHLVVRTVPRLTGCDWRAELAAVVDARERGA</sequence>
<dbReference type="STRING" id="1907.SGLAU_00740"/>
<keyword evidence="3" id="KW-1185">Reference proteome</keyword>
<dbReference type="AlphaFoldDB" id="A0A089X325"/>